<name>Q7V5F2_PROMM</name>
<dbReference type="Proteomes" id="UP000001423">
    <property type="component" value="Chromosome"/>
</dbReference>
<keyword evidence="3" id="KW-1185">Reference proteome</keyword>
<sequence>MLLAEETIELSIPFFQMSEEQLKAFLEKVKADTSLQEKLKAAADSDAVLVIAKDAGFSISADDLKNAQSEISEEELESVAGGAQSAGGCGICECDNRQSTSCHYPSHG</sequence>
<organism evidence="2 3">
    <name type="scientific">Prochlorococcus marinus (strain MIT 9313)</name>
    <dbReference type="NCBI Taxonomy" id="74547"/>
    <lineage>
        <taxon>Bacteria</taxon>
        <taxon>Bacillati</taxon>
        <taxon>Cyanobacteriota</taxon>
        <taxon>Cyanophyceae</taxon>
        <taxon>Synechococcales</taxon>
        <taxon>Prochlorococcaceae</taxon>
        <taxon>Prochlorococcus</taxon>
    </lineage>
</organism>
<dbReference type="EMBL" id="BX548175">
    <property type="protein sequence ID" value="CAE21785.1"/>
    <property type="molecule type" value="Genomic_DNA"/>
</dbReference>
<dbReference type="KEGG" id="pmt:PMT_1610"/>
<evidence type="ECO:0000313" key="3">
    <source>
        <dbReference type="Proteomes" id="UP000001423"/>
    </source>
</evidence>
<dbReference type="Pfam" id="PF07862">
    <property type="entry name" value="Nif11"/>
    <property type="match status" value="1"/>
</dbReference>
<dbReference type="AlphaFoldDB" id="Q7V5F2"/>
<protein>
    <submittedName>
        <fullName evidence="2">Possible SAP domain</fullName>
    </submittedName>
</protein>
<dbReference type="eggNOG" id="ENOG5033HM6">
    <property type="taxonomic scope" value="Bacteria"/>
</dbReference>
<feature type="domain" description="Nif11" evidence="1">
    <location>
        <begin position="17"/>
        <end position="64"/>
    </location>
</feature>
<dbReference type="InterPro" id="IPR012903">
    <property type="entry name" value="Nif11"/>
</dbReference>
<dbReference type="NCBIfam" id="TIGR03798">
    <property type="entry name" value="leader_Nif11"/>
    <property type="match status" value="1"/>
</dbReference>
<evidence type="ECO:0000313" key="2">
    <source>
        <dbReference type="EMBL" id="CAE21785.1"/>
    </source>
</evidence>
<reference evidence="2 3" key="1">
    <citation type="journal article" date="2003" name="Nature">
        <title>Genome divergence in two Prochlorococcus ecotypes reflects oceanic niche differentiation.</title>
        <authorList>
            <person name="Rocap G."/>
            <person name="Larimer F.W."/>
            <person name="Lamerdin J.E."/>
            <person name="Malfatti S."/>
            <person name="Chain P."/>
            <person name="Ahlgren N.A."/>
            <person name="Arellano A."/>
            <person name="Coleman M."/>
            <person name="Hauser L."/>
            <person name="Hess W.R."/>
            <person name="Johnson Z.I."/>
            <person name="Land M.L."/>
            <person name="Lindell D."/>
            <person name="Post A.F."/>
            <person name="Regala W."/>
            <person name="Shah M."/>
            <person name="Shaw S.L."/>
            <person name="Steglich C."/>
            <person name="Sullivan M.B."/>
            <person name="Ting C.S."/>
            <person name="Tolonen A."/>
            <person name="Webb E.A."/>
            <person name="Zinser E.R."/>
            <person name="Chisholm S.W."/>
        </authorList>
    </citation>
    <scope>NUCLEOTIDE SEQUENCE [LARGE SCALE GENOMIC DNA]</scope>
    <source>
        <strain evidence="3">MIT 9313</strain>
    </source>
</reference>
<dbReference type="InterPro" id="IPR022516">
    <property type="entry name" value="CHP03798_Ocin"/>
</dbReference>
<evidence type="ECO:0000259" key="1">
    <source>
        <dbReference type="Pfam" id="PF07862"/>
    </source>
</evidence>
<gene>
    <name evidence="2" type="ordered locus">PMT_1610</name>
</gene>
<accession>Q7V5F2</accession>
<dbReference type="HOGENOM" id="CLU_158613_4_0_3"/>
<proteinExistence type="predicted"/>